<evidence type="ECO:0000313" key="3">
    <source>
        <dbReference type="Proteomes" id="UP001221757"/>
    </source>
</evidence>
<keyword evidence="3" id="KW-1185">Reference proteome</keyword>
<evidence type="ECO:0000313" key="2">
    <source>
        <dbReference type="EMBL" id="KAJ7689700.1"/>
    </source>
</evidence>
<dbReference type="EMBL" id="JARKIE010000070">
    <property type="protein sequence ID" value="KAJ7689700.1"/>
    <property type="molecule type" value="Genomic_DNA"/>
</dbReference>
<gene>
    <name evidence="2" type="ORF">B0H17DRAFT_1134833</name>
</gene>
<evidence type="ECO:0000256" key="1">
    <source>
        <dbReference type="SAM" id="MobiDB-lite"/>
    </source>
</evidence>
<reference evidence="2" key="1">
    <citation type="submission" date="2023-03" db="EMBL/GenBank/DDBJ databases">
        <title>Massive genome expansion in bonnet fungi (Mycena s.s.) driven by repeated elements and novel gene families across ecological guilds.</title>
        <authorList>
            <consortium name="Lawrence Berkeley National Laboratory"/>
            <person name="Harder C.B."/>
            <person name="Miyauchi S."/>
            <person name="Viragh M."/>
            <person name="Kuo A."/>
            <person name="Thoen E."/>
            <person name="Andreopoulos B."/>
            <person name="Lu D."/>
            <person name="Skrede I."/>
            <person name="Drula E."/>
            <person name="Henrissat B."/>
            <person name="Morin E."/>
            <person name="Kohler A."/>
            <person name="Barry K."/>
            <person name="LaButti K."/>
            <person name="Morin E."/>
            <person name="Salamov A."/>
            <person name="Lipzen A."/>
            <person name="Mereny Z."/>
            <person name="Hegedus B."/>
            <person name="Baldrian P."/>
            <person name="Stursova M."/>
            <person name="Weitz H."/>
            <person name="Taylor A."/>
            <person name="Grigoriev I.V."/>
            <person name="Nagy L.G."/>
            <person name="Martin F."/>
            <person name="Kauserud H."/>
        </authorList>
    </citation>
    <scope>NUCLEOTIDE SEQUENCE</scope>
    <source>
        <strain evidence="2">CBHHK067</strain>
    </source>
</reference>
<organism evidence="2 3">
    <name type="scientific">Mycena rosella</name>
    <name type="common">Pink bonnet</name>
    <name type="synonym">Agaricus rosellus</name>
    <dbReference type="NCBI Taxonomy" id="1033263"/>
    <lineage>
        <taxon>Eukaryota</taxon>
        <taxon>Fungi</taxon>
        <taxon>Dikarya</taxon>
        <taxon>Basidiomycota</taxon>
        <taxon>Agaricomycotina</taxon>
        <taxon>Agaricomycetes</taxon>
        <taxon>Agaricomycetidae</taxon>
        <taxon>Agaricales</taxon>
        <taxon>Marasmiineae</taxon>
        <taxon>Mycenaceae</taxon>
        <taxon>Mycena</taxon>
    </lineage>
</organism>
<dbReference type="Proteomes" id="UP001221757">
    <property type="component" value="Unassembled WGS sequence"/>
</dbReference>
<sequence>MRTVRGRKGGSGDGMMDGREAVPFSTAEKPGGQGDVRTEYRPAGWCAGGHVLFSSQAWAGESTIGCTRLDGIFTVSTMVQDGVIIGMLPNHQEDRENMGRRHGIADCPGLAKALVMRGALYEVLSMVARGRRGPFTAAIPKTW</sequence>
<feature type="region of interest" description="Disordered" evidence="1">
    <location>
        <begin position="1"/>
        <end position="36"/>
    </location>
</feature>
<comment type="caution">
    <text evidence="2">The sequence shown here is derived from an EMBL/GenBank/DDBJ whole genome shotgun (WGS) entry which is preliminary data.</text>
</comment>
<proteinExistence type="predicted"/>
<name>A0AAD7DED9_MYCRO</name>
<dbReference type="AlphaFoldDB" id="A0AAD7DED9"/>
<accession>A0AAD7DED9</accession>
<protein>
    <submittedName>
        <fullName evidence="2">Uncharacterized protein</fullName>
    </submittedName>
</protein>